<keyword evidence="3" id="KW-1185">Reference proteome</keyword>
<evidence type="ECO:0000313" key="2">
    <source>
        <dbReference type="EMBL" id="CAI0396017.1"/>
    </source>
</evidence>
<evidence type="ECO:0000313" key="3">
    <source>
        <dbReference type="Proteomes" id="UP001154282"/>
    </source>
</evidence>
<organism evidence="2 3">
    <name type="scientific">Linum tenue</name>
    <dbReference type="NCBI Taxonomy" id="586396"/>
    <lineage>
        <taxon>Eukaryota</taxon>
        <taxon>Viridiplantae</taxon>
        <taxon>Streptophyta</taxon>
        <taxon>Embryophyta</taxon>
        <taxon>Tracheophyta</taxon>
        <taxon>Spermatophyta</taxon>
        <taxon>Magnoliopsida</taxon>
        <taxon>eudicotyledons</taxon>
        <taxon>Gunneridae</taxon>
        <taxon>Pentapetalae</taxon>
        <taxon>rosids</taxon>
        <taxon>fabids</taxon>
        <taxon>Malpighiales</taxon>
        <taxon>Linaceae</taxon>
        <taxon>Linum</taxon>
    </lineage>
</organism>
<proteinExistence type="predicted"/>
<dbReference type="Proteomes" id="UP001154282">
    <property type="component" value="Unassembled WGS sequence"/>
</dbReference>
<protein>
    <submittedName>
        <fullName evidence="2">Uncharacterized protein</fullName>
    </submittedName>
</protein>
<dbReference type="EMBL" id="CAMGYJ010000003">
    <property type="protein sequence ID" value="CAI0396017.1"/>
    <property type="molecule type" value="Genomic_DNA"/>
</dbReference>
<gene>
    <name evidence="2" type="ORF">LITE_LOCUS8951</name>
</gene>
<name>A0AAV0IEI1_9ROSI</name>
<evidence type="ECO:0000256" key="1">
    <source>
        <dbReference type="SAM" id="MobiDB-lite"/>
    </source>
</evidence>
<sequence>MRLCQHQILLLQQLQPLPAPLLLQGLPPLLDQRRLPPQRPRRRRLPQEPPLLKILPLRSPPRNSRGGAGNPQGQLQRRLVFLVDGGGGIGYRYGRRFRQVLEPRFGGGRGVEFDLVDSRELRDGDERRAGWVSVPAGGGGGIVRVLRSFPGRRVSGGR</sequence>
<reference evidence="2" key="1">
    <citation type="submission" date="2022-08" db="EMBL/GenBank/DDBJ databases">
        <authorList>
            <person name="Gutierrez-Valencia J."/>
        </authorList>
    </citation>
    <scope>NUCLEOTIDE SEQUENCE</scope>
</reference>
<comment type="caution">
    <text evidence="2">The sequence shown here is derived from an EMBL/GenBank/DDBJ whole genome shotgun (WGS) entry which is preliminary data.</text>
</comment>
<dbReference type="AlphaFoldDB" id="A0AAV0IEI1"/>
<accession>A0AAV0IEI1</accession>
<feature type="region of interest" description="Disordered" evidence="1">
    <location>
        <begin position="30"/>
        <end position="72"/>
    </location>
</feature>